<evidence type="ECO:0000256" key="7">
    <source>
        <dbReference type="RuleBase" id="RU363032"/>
    </source>
</evidence>
<comment type="similarity">
    <text evidence="7">Belongs to the binding-protein-dependent transport system permease family.</text>
</comment>
<keyword evidence="2 7" id="KW-0813">Transport</keyword>
<reference evidence="9 10" key="1">
    <citation type="submission" date="2020-08" db="EMBL/GenBank/DDBJ databases">
        <title>Sequencing the genomes of 1000 actinobacteria strains.</title>
        <authorList>
            <person name="Klenk H.-P."/>
        </authorList>
    </citation>
    <scope>NUCLEOTIDE SEQUENCE [LARGE SCALE GENOMIC DNA]</scope>
    <source>
        <strain evidence="9 10">DSM 45507</strain>
    </source>
</reference>
<dbReference type="InterPro" id="IPR000515">
    <property type="entry name" value="MetI-like"/>
</dbReference>
<dbReference type="InterPro" id="IPR045621">
    <property type="entry name" value="BPD_transp_1_N"/>
</dbReference>
<feature type="transmembrane region" description="Helical" evidence="7">
    <location>
        <begin position="137"/>
        <end position="157"/>
    </location>
</feature>
<dbReference type="RefSeq" id="WP_185076187.1">
    <property type="nucleotide sequence ID" value="NZ_JACHMB010000001.1"/>
</dbReference>
<keyword evidence="4 7" id="KW-0812">Transmembrane</keyword>
<dbReference type="SUPFAM" id="SSF161098">
    <property type="entry name" value="MetI-like"/>
    <property type="match status" value="1"/>
</dbReference>
<evidence type="ECO:0000313" key="10">
    <source>
        <dbReference type="Proteomes" id="UP000579153"/>
    </source>
</evidence>
<dbReference type="PROSITE" id="PS50928">
    <property type="entry name" value="ABC_TM1"/>
    <property type="match status" value="1"/>
</dbReference>
<dbReference type="PANTHER" id="PTHR43163">
    <property type="entry name" value="DIPEPTIDE TRANSPORT SYSTEM PERMEASE PROTEIN DPPB-RELATED"/>
    <property type="match status" value="1"/>
</dbReference>
<feature type="transmembrane region" description="Helical" evidence="7">
    <location>
        <begin position="232"/>
        <end position="258"/>
    </location>
</feature>
<keyword evidence="5 7" id="KW-1133">Transmembrane helix</keyword>
<keyword evidence="10" id="KW-1185">Reference proteome</keyword>
<feature type="domain" description="ABC transmembrane type-1" evidence="8">
    <location>
        <begin position="100"/>
        <end position="301"/>
    </location>
</feature>
<feature type="transmembrane region" description="Helical" evidence="7">
    <location>
        <begin position="177"/>
        <end position="197"/>
    </location>
</feature>
<name>A0A7W9GG75_9ACTN</name>
<evidence type="ECO:0000256" key="3">
    <source>
        <dbReference type="ARBA" id="ARBA00022475"/>
    </source>
</evidence>
<evidence type="ECO:0000259" key="8">
    <source>
        <dbReference type="PROSITE" id="PS50928"/>
    </source>
</evidence>
<dbReference type="PANTHER" id="PTHR43163:SF6">
    <property type="entry name" value="DIPEPTIDE TRANSPORT SYSTEM PERMEASE PROTEIN DPPB-RELATED"/>
    <property type="match status" value="1"/>
</dbReference>
<dbReference type="GO" id="GO:0005886">
    <property type="term" value="C:plasma membrane"/>
    <property type="evidence" value="ECO:0007669"/>
    <property type="project" value="UniProtKB-SubCell"/>
</dbReference>
<evidence type="ECO:0000256" key="6">
    <source>
        <dbReference type="ARBA" id="ARBA00023136"/>
    </source>
</evidence>
<accession>A0A7W9GG75</accession>
<comment type="subcellular location">
    <subcellularLocation>
        <location evidence="1 7">Cell membrane</location>
        <topology evidence="1 7">Multi-pass membrane protein</topology>
    </subcellularLocation>
</comment>
<dbReference type="CDD" id="cd06261">
    <property type="entry name" value="TM_PBP2"/>
    <property type="match status" value="1"/>
</dbReference>
<dbReference type="Gene3D" id="1.10.3720.10">
    <property type="entry name" value="MetI-like"/>
    <property type="match status" value="1"/>
</dbReference>
<dbReference type="GO" id="GO:0055085">
    <property type="term" value="P:transmembrane transport"/>
    <property type="evidence" value="ECO:0007669"/>
    <property type="project" value="InterPro"/>
</dbReference>
<keyword evidence="3" id="KW-1003">Cell membrane</keyword>
<dbReference type="AlphaFoldDB" id="A0A7W9GG75"/>
<evidence type="ECO:0000256" key="5">
    <source>
        <dbReference type="ARBA" id="ARBA00022989"/>
    </source>
</evidence>
<sequence length="318" mass="32876">MSRYLLQRLLSLALVLLVAVSLSFALVHLLPGDPVELMLDGNLGGLQATPEQEAALRHELGLDRPIAEQYLAFLGNALTGDFGRSIASGQPAVLAIAEAAPASLALLALALPLSLLAGVAVAVAATLTRRRVLSGALAGLAVLGVSMPGYWLGILLIEGLSFRLPLFPATGNEGLRSLVLPAITLAVPSAGMIAQVLRGSLRHALAEPYVTTALAKGASPVRVNLRHALRNAALPAVTVVGMLTGGLIGGATVAEIVFGRAGLGRLLVTAIAHRDMTVVQAMVVFVGAAYIVLNLLIDLLYSWLDPRVTAGRPAGRTT</sequence>
<dbReference type="InterPro" id="IPR035906">
    <property type="entry name" value="MetI-like_sf"/>
</dbReference>
<evidence type="ECO:0000256" key="1">
    <source>
        <dbReference type="ARBA" id="ARBA00004651"/>
    </source>
</evidence>
<proteinExistence type="inferred from homology"/>
<keyword evidence="6 7" id="KW-0472">Membrane</keyword>
<evidence type="ECO:0000313" key="9">
    <source>
        <dbReference type="EMBL" id="MBB5783210.1"/>
    </source>
</evidence>
<dbReference type="Pfam" id="PF00528">
    <property type="entry name" value="BPD_transp_1"/>
    <property type="match status" value="1"/>
</dbReference>
<comment type="caution">
    <text evidence="9">The sequence shown here is derived from an EMBL/GenBank/DDBJ whole genome shotgun (WGS) entry which is preliminary data.</text>
</comment>
<evidence type="ECO:0000256" key="2">
    <source>
        <dbReference type="ARBA" id="ARBA00022448"/>
    </source>
</evidence>
<dbReference type="Pfam" id="PF19300">
    <property type="entry name" value="BPD_transp_1_N"/>
    <property type="match status" value="1"/>
</dbReference>
<dbReference type="Proteomes" id="UP000579153">
    <property type="component" value="Unassembled WGS sequence"/>
</dbReference>
<feature type="transmembrane region" description="Helical" evidence="7">
    <location>
        <begin position="104"/>
        <end position="125"/>
    </location>
</feature>
<evidence type="ECO:0000256" key="4">
    <source>
        <dbReference type="ARBA" id="ARBA00022692"/>
    </source>
</evidence>
<feature type="transmembrane region" description="Helical" evidence="7">
    <location>
        <begin position="278"/>
        <end position="297"/>
    </location>
</feature>
<protein>
    <submittedName>
        <fullName evidence="9">Peptide/nickel transport system permease protein</fullName>
    </submittedName>
</protein>
<organism evidence="9 10">
    <name type="scientific">Nonomuraea jabiensis</name>
    <dbReference type="NCBI Taxonomy" id="882448"/>
    <lineage>
        <taxon>Bacteria</taxon>
        <taxon>Bacillati</taxon>
        <taxon>Actinomycetota</taxon>
        <taxon>Actinomycetes</taxon>
        <taxon>Streptosporangiales</taxon>
        <taxon>Streptosporangiaceae</taxon>
        <taxon>Nonomuraea</taxon>
    </lineage>
</organism>
<dbReference type="EMBL" id="JACHMB010000001">
    <property type="protein sequence ID" value="MBB5783210.1"/>
    <property type="molecule type" value="Genomic_DNA"/>
</dbReference>
<gene>
    <name evidence="9" type="ORF">HD596_009966</name>
</gene>